<dbReference type="Proteomes" id="UP000306918">
    <property type="component" value="Unassembled WGS sequence"/>
</dbReference>
<dbReference type="RefSeq" id="WP_136577843.1">
    <property type="nucleotide sequence ID" value="NZ_STFF01000003.1"/>
</dbReference>
<name>A0A4S8HWT1_9BACT</name>
<dbReference type="AlphaFoldDB" id="A0A4S8HWT1"/>
<evidence type="ECO:0000313" key="3">
    <source>
        <dbReference type="Proteomes" id="UP000306918"/>
    </source>
</evidence>
<feature type="region of interest" description="Disordered" evidence="1">
    <location>
        <begin position="1"/>
        <end position="73"/>
    </location>
</feature>
<dbReference type="EMBL" id="STFF01000003">
    <property type="protein sequence ID" value="THU39711.1"/>
    <property type="molecule type" value="Genomic_DNA"/>
</dbReference>
<evidence type="ECO:0000256" key="1">
    <source>
        <dbReference type="SAM" id="MobiDB-lite"/>
    </source>
</evidence>
<gene>
    <name evidence="2" type="ORF">FAM09_14540</name>
</gene>
<protein>
    <submittedName>
        <fullName evidence="2">Uncharacterized protein</fullName>
    </submittedName>
</protein>
<comment type="caution">
    <text evidence="2">The sequence shown here is derived from an EMBL/GenBank/DDBJ whole genome shotgun (WGS) entry which is preliminary data.</text>
</comment>
<reference evidence="2 3" key="1">
    <citation type="submission" date="2019-04" db="EMBL/GenBank/DDBJ databases">
        <title>Niastella caeni sp. nov., isolated from activated sludge.</title>
        <authorList>
            <person name="Sheng M."/>
        </authorList>
    </citation>
    <scope>NUCLEOTIDE SEQUENCE [LARGE SCALE GENOMIC DNA]</scope>
    <source>
        <strain evidence="2 3">HX-2-15</strain>
    </source>
</reference>
<feature type="compositionally biased region" description="Basic and acidic residues" evidence="1">
    <location>
        <begin position="61"/>
        <end position="73"/>
    </location>
</feature>
<keyword evidence="3" id="KW-1185">Reference proteome</keyword>
<proteinExistence type="predicted"/>
<accession>A0A4S8HWT1</accession>
<evidence type="ECO:0000313" key="2">
    <source>
        <dbReference type="EMBL" id="THU39711.1"/>
    </source>
</evidence>
<sequence>MAKKTNPNKPTEVPSPDKPEITPETVPSRPTPPNQEPEIEPEDDPGGTSPGEIPVPEPDEDPGKQDDKPVTGN</sequence>
<organism evidence="2 3">
    <name type="scientific">Niastella caeni</name>
    <dbReference type="NCBI Taxonomy" id="2569763"/>
    <lineage>
        <taxon>Bacteria</taxon>
        <taxon>Pseudomonadati</taxon>
        <taxon>Bacteroidota</taxon>
        <taxon>Chitinophagia</taxon>
        <taxon>Chitinophagales</taxon>
        <taxon>Chitinophagaceae</taxon>
        <taxon>Niastella</taxon>
    </lineage>
</organism>